<keyword evidence="1" id="KW-0472">Membrane</keyword>
<organism evidence="2 3">
    <name type="scientific">Sandaracinus amylolyticus</name>
    <dbReference type="NCBI Taxonomy" id="927083"/>
    <lineage>
        <taxon>Bacteria</taxon>
        <taxon>Pseudomonadati</taxon>
        <taxon>Myxococcota</taxon>
        <taxon>Polyangia</taxon>
        <taxon>Polyangiales</taxon>
        <taxon>Sandaracinaceae</taxon>
        <taxon>Sandaracinus</taxon>
    </lineage>
</organism>
<sequence>MARGEPGKVGPRGAGLAIGAIFGALCLASLTLVATCTRSCTSCVPSAIAPVPAASEPFAGAAAAIEELAWRDATRARPGYAMPAVPDAHAARVALEDTLAARGYVQVQVADDARGRSLPFEAAIGALEGACGIVAVLGVGNASLLAVDGPAGAVAASDPSVVAIAACGATSVRATGTGMATIAAWQLPGITPSDVSATGLGAEIVLAHAEAEALWRARGWEPRDEIVQEFHAARSTGFISPPAGVAPTSGCVAWVGVAIGAGRAETMSRGTLLGRDYARDRALFGAVSCAASSGVPATSTSLTDEHADGYVVHWRAWGTSGAGPSRSSVAVAPTAGSLRVVDVRGATTPPPFPAASAP</sequence>
<name>A0A0F6YIE8_9BACT</name>
<dbReference type="EMBL" id="CP011125">
    <property type="protein sequence ID" value="AKF06953.1"/>
    <property type="molecule type" value="Genomic_DNA"/>
</dbReference>
<keyword evidence="1" id="KW-0812">Transmembrane</keyword>
<accession>A0A0F6YIE8</accession>
<dbReference type="KEGG" id="samy:DB32_004102"/>
<reference evidence="2 3" key="1">
    <citation type="submission" date="2015-03" db="EMBL/GenBank/DDBJ databases">
        <title>Genome assembly of Sandaracinus amylolyticus DSM 53668.</title>
        <authorList>
            <person name="Sharma G."/>
            <person name="Subramanian S."/>
        </authorList>
    </citation>
    <scope>NUCLEOTIDE SEQUENCE [LARGE SCALE GENOMIC DNA]</scope>
    <source>
        <strain evidence="2 3">DSM 53668</strain>
    </source>
</reference>
<evidence type="ECO:0000256" key="1">
    <source>
        <dbReference type="SAM" id="Phobius"/>
    </source>
</evidence>
<gene>
    <name evidence="2" type="ORF">DB32_004102</name>
</gene>
<protein>
    <submittedName>
        <fullName evidence="2">Uncharacterized protein</fullName>
    </submittedName>
</protein>
<dbReference type="RefSeq" id="WP_053234245.1">
    <property type="nucleotide sequence ID" value="NZ_CP011125.1"/>
</dbReference>
<evidence type="ECO:0000313" key="3">
    <source>
        <dbReference type="Proteomes" id="UP000034883"/>
    </source>
</evidence>
<dbReference type="AlphaFoldDB" id="A0A0F6YIE8"/>
<keyword evidence="1" id="KW-1133">Transmembrane helix</keyword>
<keyword evidence="3" id="KW-1185">Reference proteome</keyword>
<evidence type="ECO:0000313" key="2">
    <source>
        <dbReference type="EMBL" id="AKF06953.1"/>
    </source>
</evidence>
<feature type="transmembrane region" description="Helical" evidence="1">
    <location>
        <begin position="12"/>
        <end position="34"/>
    </location>
</feature>
<dbReference type="Proteomes" id="UP000034883">
    <property type="component" value="Chromosome"/>
</dbReference>
<proteinExistence type="predicted"/>